<feature type="compositionally biased region" description="Gly residues" evidence="2">
    <location>
        <begin position="618"/>
        <end position="637"/>
    </location>
</feature>
<feature type="repeat" description="ANK" evidence="1">
    <location>
        <begin position="66"/>
        <end position="98"/>
    </location>
</feature>
<feature type="compositionally biased region" description="Polar residues" evidence="2">
    <location>
        <begin position="516"/>
        <end position="530"/>
    </location>
</feature>
<dbReference type="Pfam" id="PF12796">
    <property type="entry name" value="Ank_2"/>
    <property type="match status" value="1"/>
</dbReference>
<feature type="compositionally biased region" description="Polar residues" evidence="2">
    <location>
        <begin position="40"/>
        <end position="49"/>
    </location>
</feature>
<feature type="compositionally biased region" description="Polar residues" evidence="2">
    <location>
        <begin position="24"/>
        <end position="33"/>
    </location>
</feature>
<dbReference type="SUPFAM" id="SSF48403">
    <property type="entry name" value="Ankyrin repeat"/>
    <property type="match status" value="1"/>
</dbReference>
<accession>A0A1L8DCJ0</accession>
<feature type="compositionally biased region" description="Low complexity" evidence="2">
    <location>
        <begin position="539"/>
        <end position="561"/>
    </location>
</feature>
<dbReference type="InterPro" id="IPR053210">
    <property type="entry name" value="ANKRD12"/>
</dbReference>
<dbReference type="PANTHER" id="PTHR24149:SF14">
    <property type="entry name" value="ANKYRIN REPEAT DOMAIN 12"/>
    <property type="match status" value="1"/>
</dbReference>
<proteinExistence type="predicted"/>
<feature type="compositionally biased region" description="Low complexity" evidence="2">
    <location>
        <begin position="303"/>
        <end position="319"/>
    </location>
</feature>
<evidence type="ECO:0000256" key="1">
    <source>
        <dbReference type="PROSITE-ProRule" id="PRU00023"/>
    </source>
</evidence>
<feature type="compositionally biased region" description="Gly residues" evidence="2">
    <location>
        <begin position="721"/>
        <end position="730"/>
    </location>
</feature>
<feature type="compositionally biased region" description="Low complexity" evidence="2">
    <location>
        <begin position="674"/>
        <end position="695"/>
    </location>
</feature>
<feature type="region of interest" description="Disordered" evidence="2">
    <location>
        <begin position="1"/>
        <end position="65"/>
    </location>
</feature>
<feature type="repeat" description="ANK" evidence="1">
    <location>
        <begin position="99"/>
        <end position="131"/>
    </location>
</feature>
<feature type="compositionally biased region" description="Low complexity" evidence="2">
    <location>
        <begin position="255"/>
        <end position="269"/>
    </location>
</feature>
<evidence type="ECO:0000313" key="3">
    <source>
        <dbReference type="EMBL" id="JAV04183.1"/>
    </source>
</evidence>
<dbReference type="Gene3D" id="1.25.40.20">
    <property type="entry name" value="Ankyrin repeat-containing domain"/>
    <property type="match status" value="2"/>
</dbReference>
<feature type="compositionally biased region" description="Low complexity" evidence="2">
    <location>
        <begin position="592"/>
        <end position="617"/>
    </location>
</feature>
<reference evidence="3" key="1">
    <citation type="submission" date="2016-12" db="EMBL/GenBank/DDBJ databases">
        <title>An insight into the sialome and mialome of the sand fly, Nyssomyia neivai.</title>
        <authorList>
            <person name="Sebastian V."/>
            <person name="Goulart T.M."/>
            <person name="Oliveira W."/>
            <person name="Calvo E."/>
            <person name="Oliveira L.F."/>
            <person name="Pinto M.C."/>
            <person name="Rosselino A.M."/>
            <person name="Ribeiro J.M."/>
        </authorList>
    </citation>
    <scope>NUCLEOTIDE SEQUENCE</scope>
</reference>
<feature type="compositionally biased region" description="Basic and acidic residues" evidence="2">
    <location>
        <begin position="277"/>
        <end position="289"/>
    </location>
</feature>
<dbReference type="PANTHER" id="PTHR24149">
    <property type="entry name" value="ANKYRIN REPEAT DOMAIN-CONTAINING PROTEIN 12"/>
    <property type="match status" value="1"/>
</dbReference>
<dbReference type="EMBL" id="GFDF01009901">
    <property type="protein sequence ID" value="JAV04183.1"/>
    <property type="molecule type" value="Transcribed_RNA"/>
</dbReference>
<dbReference type="PROSITE" id="PS50297">
    <property type="entry name" value="ANK_REP_REGION"/>
    <property type="match status" value="3"/>
</dbReference>
<dbReference type="PRINTS" id="PR01415">
    <property type="entry name" value="ANKYRIN"/>
</dbReference>
<organism evidence="3">
    <name type="scientific">Nyssomyia neivai</name>
    <dbReference type="NCBI Taxonomy" id="330878"/>
    <lineage>
        <taxon>Eukaryota</taxon>
        <taxon>Metazoa</taxon>
        <taxon>Ecdysozoa</taxon>
        <taxon>Arthropoda</taxon>
        <taxon>Hexapoda</taxon>
        <taxon>Insecta</taxon>
        <taxon>Pterygota</taxon>
        <taxon>Neoptera</taxon>
        <taxon>Endopterygota</taxon>
        <taxon>Diptera</taxon>
        <taxon>Nematocera</taxon>
        <taxon>Psychodoidea</taxon>
        <taxon>Psychodidae</taxon>
        <taxon>Nyssomyia</taxon>
    </lineage>
</organism>
<protein>
    <submittedName>
        <fullName evidence="3">Uncharacterized protein</fullName>
    </submittedName>
</protein>
<dbReference type="SMART" id="SM00248">
    <property type="entry name" value="ANK"/>
    <property type="match status" value="3"/>
</dbReference>
<feature type="repeat" description="ANK" evidence="1">
    <location>
        <begin position="132"/>
        <end position="164"/>
    </location>
</feature>
<dbReference type="InterPro" id="IPR036770">
    <property type="entry name" value="Ankyrin_rpt-contain_sf"/>
</dbReference>
<dbReference type="AlphaFoldDB" id="A0A1L8DCJ0"/>
<name>A0A1L8DCJ0_9DIPT</name>
<feature type="region of interest" description="Disordered" evidence="2">
    <location>
        <begin position="219"/>
        <end position="747"/>
    </location>
</feature>
<feature type="compositionally biased region" description="Polar residues" evidence="2">
    <location>
        <begin position="227"/>
        <end position="240"/>
    </location>
</feature>
<feature type="compositionally biased region" description="Polar residues" evidence="2">
    <location>
        <begin position="645"/>
        <end position="667"/>
    </location>
</feature>
<evidence type="ECO:0000256" key="2">
    <source>
        <dbReference type="SAM" id="MobiDB-lite"/>
    </source>
</evidence>
<sequence>MPSTSRPRGFSGGSNTSGSGRPVPTNTPMSERQQMALLMQMTSSSNQPELSPGGHGSVRGRDKNGRGESALHVAAIKGDHDAVKKLLDQGMSPNLADNAGWTPLHEACNHGHYNVASLLIKAGANVNAKGYEDVTPLHDAALDGQLKLVKLLVERGADPTSKNQKGKTPCDIAAPAIFNYLRDAAANRTAGSMTSSTSGVTGGQMKKPLGQDVKKLAHEEVAEDASSGASSTPGRNTPSQKMEEDVYEFKTTPKDSTSGGNSSDDGSSGKMDLGTKGGDKNVTEDKVSNEDPSVAVAGTTGQTTSVPSVAAAPATANAPGTQQKRPYQEVEVIEDADDETKRKKRKDSETLAKEGAPGKVGTPARMPQRQEKNTKPPGGVSKSATTVAAPKPPSNIERKSPCASPKPQAPQVGVSGGAGVAAPGSNAGGNVAGASAGKPSESDSETGDEGTAKGTETFSASGPKVPPLKIVIPQQNSSTDPEIGVRNGKNTSARNHLPYVVASGNSNEATDKESSSPRCTSPADTTAKTSTGDDKKTFGGNSATSTATSTAGATGAATSTSGDDRAQPRVLRSSHRTGGASGGSGGQATDRGSNNSSPQMQNSASPSPAPPSTTSGSMEGGGSTSASGTGTGGGTGVGSTSSSGNIANGGTSSPTNANASVSGSASETDGGGNAPSPSSATSSTSSSTVQSQNTVELHPRKRKIRASKEDSKTVTNSSGAIIGGGSGGASGEHPESVSSTEVHPHDQPITNCYQMYLNIRKQIERRQKNLFLVQPKPPQGFKDYLMNRCTYVLAGKTSTEPTINYPATIPGAMKEQFAGQEKERHKLKMQHVVEKEKLVLAVEQEILRVHGRAARALANQSLPFSVCTILKDEEVYNMLTPEQEEKDRNARSRYNGRLFLSWLQDVDDKWEKIKEAMLLRHHNEAESLHAVQKMEWESKLKELSLCEFNAKPAIEDLYVPMVHVSDDFDLLPP</sequence>
<dbReference type="PROSITE" id="PS50088">
    <property type="entry name" value="ANK_REPEAT"/>
    <property type="match status" value="3"/>
</dbReference>
<dbReference type="InterPro" id="IPR002110">
    <property type="entry name" value="Ankyrin_rpt"/>
</dbReference>
<feature type="compositionally biased region" description="Basic and acidic residues" evidence="2">
    <location>
        <begin position="241"/>
        <end position="253"/>
    </location>
</feature>
<keyword evidence="1" id="KW-0040">ANK repeat</keyword>
<dbReference type="GO" id="GO:0005654">
    <property type="term" value="C:nucleoplasm"/>
    <property type="evidence" value="ECO:0007669"/>
    <property type="project" value="TreeGrafter"/>
</dbReference>